<dbReference type="GeneTree" id="ENSGT00940000166384"/>
<dbReference type="PANTHER" id="PTHR11849">
    <property type="entry name" value="ETS"/>
    <property type="match status" value="1"/>
</dbReference>
<dbReference type="GO" id="GO:0043565">
    <property type="term" value="F:sequence-specific DNA binding"/>
    <property type="evidence" value="ECO:0007669"/>
    <property type="project" value="InterPro"/>
</dbReference>
<comment type="similarity">
    <text evidence="1 3">Belongs to the ETS family.</text>
</comment>
<dbReference type="FunFam" id="1.10.10.10:FF:000347">
    <property type="entry name" value="Ets variant 2"/>
    <property type="match status" value="1"/>
</dbReference>
<dbReference type="GO" id="GO:0005634">
    <property type="term" value="C:nucleus"/>
    <property type="evidence" value="ECO:0007669"/>
    <property type="project" value="UniProtKB-SubCell"/>
</dbReference>
<evidence type="ECO:0000313" key="6">
    <source>
        <dbReference type="Ensembl" id="ENSMZEP00005034608.1"/>
    </source>
</evidence>
<proteinExistence type="inferred from homology"/>
<dbReference type="InterPro" id="IPR036388">
    <property type="entry name" value="WH-like_DNA-bd_sf"/>
</dbReference>
<dbReference type="STRING" id="106582.ENSMZEP00005034608"/>
<sequence>MEVCQSGYYTEDFRTQEVPAGFDFASYDYPGEDLSFLLDSKAPGQQQQYAADSGYPEPPKASHPYGTKGKKKNVFWYTLLSQTGYQESPQTYQNLVPQTGQFSPAVEGSHIQCVILLLGAGETDQSYFDSDAQRQSSSFWSEYQSPNLAAPPSHPSMASCPSNPGLQSSEQYCPRVVKRKNTPPQRLDREGQMTGMSAYPGSGPIQLWQFLLELLLDSACRTFISWTGDGWEFKMSDPTEVAKRWGQCKNKPKMNYEKLSRGLRYYYHKNIIHKTAGKRYVYRFVCDVQGMLGKSAQEVLSSMNVLPTNTESWQCSGVSTASDHSSETWVSQ</sequence>
<keyword evidence="2 3" id="KW-0238">DNA-binding</keyword>
<accession>A0A3P9DJP7</accession>
<dbReference type="Proteomes" id="UP000265160">
    <property type="component" value="Unplaced"/>
</dbReference>
<dbReference type="PANTHER" id="PTHR11849:SF312">
    <property type="entry name" value="ETS VARIANT TRANSCRIPTION FACTOR 2"/>
    <property type="match status" value="1"/>
</dbReference>
<evidence type="ECO:0000256" key="4">
    <source>
        <dbReference type="SAM" id="MobiDB-lite"/>
    </source>
</evidence>
<evidence type="ECO:0000256" key="1">
    <source>
        <dbReference type="ARBA" id="ARBA00005562"/>
    </source>
</evidence>
<keyword evidence="7" id="KW-1185">Reference proteome</keyword>
<feature type="domain" description="ETS" evidence="5">
    <location>
        <begin position="205"/>
        <end position="285"/>
    </location>
</feature>
<dbReference type="PRINTS" id="PR00454">
    <property type="entry name" value="ETSDOMAIN"/>
</dbReference>
<feature type="region of interest" description="Disordered" evidence="4">
    <location>
        <begin position="139"/>
        <end position="168"/>
    </location>
</feature>
<feature type="compositionally biased region" description="Polar residues" evidence="4">
    <location>
        <begin position="159"/>
        <end position="168"/>
    </location>
</feature>
<organism evidence="6 7">
    <name type="scientific">Maylandia zebra</name>
    <name type="common">zebra mbuna</name>
    <dbReference type="NCBI Taxonomy" id="106582"/>
    <lineage>
        <taxon>Eukaryota</taxon>
        <taxon>Metazoa</taxon>
        <taxon>Chordata</taxon>
        <taxon>Craniata</taxon>
        <taxon>Vertebrata</taxon>
        <taxon>Euteleostomi</taxon>
        <taxon>Actinopterygii</taxon>
        <taxon>Neopterygii</taxon>
        <taxon>Teleostei</taxon>
        <taxon>Neoteleostei</taxon>
        <taxon>Acanthomorphata</taxon>
        <taxon>Ovalentaria</taxon>
        <taxon>Cichlomorphae</taxon>
        <taxon>Cichliformes</taxon>
        <taxon>Cichlidae</taxon>
        <taxon>African cichlids</taxon>
        <taxon>Pseudocrenilabrinae</taxon>
        <taxon>Haplochromini</taxon>
        <taxon>Maylandia</taxon>
        <taxon>Maylandia zebra complex</taxon>
    </lineage>
</organism>
<dbReference type="PROSITE" id="PS50061">
    <property type="entry name" value="ETS_DOMAIN_3"/>
    <property type="match status" value="1"/>
</dbReference>
<dbReference type="InterPro" id="IPR036390">
    <property type="entry name" value="WH_DNA-bd_sf"/>
</dbReference>
<dbReference type="InterPro" id="IPR046328">
    <property type="entry name" value="ETS_fam"/>
</dbReference>
<keyword evidence="3" id="KW-0539">Nucleus</keyword>
<evidence type="ECO:0000256" key="3">
    <source>
        <dbReference type="RuleBase" id="RU004019"/>
    </source>
</evidence>
<dbReference type="PROSITE" id="PS00346">
    <property type="entry name" value="ETS_DOMAIN_2"/>
    <property type="match status" value="1"/>
</dbReference>
<name>A0A3P9DJP7_9CICH</name>
<dbReference type="Pfam" id="PF00178">
    <property type="entry name" value="Ets"/>
    <property type="match status" value="1"/>
</dbReference>
<dbReference type="SUPFAM" id="SSF46785">
    <property type="entry name" value="Winged helix' DNA-binding domain"/>
    <property type="match status" value="1"/>
</dbReference>
<reference evidence="6" key="1">
    <citation type="submission" date="2025-08" db="UniProtKB">
        <authorList>
            <consortium name="Ensembl"/>
        </authorList>
    </citation>
    <scope>IDENTIFICATION</scope>
</reference>
<dbReference type="GO" id="GO:0030154">
    <property type="term" value="P:cell differentiation"/>
    <property type="evidence" value="ECO:0007669"/>
    <property type="project" value="TreeGrafter"/>
</dbReference>
<protein>
    <submittedName>
        <fullName evidence="6">ETS1-related protein</fullName>
    </submittedName>
</protein>
<dbReference type="AlphaFoldDB" id="A0A3P9DJP7"/>
<dbReference type="Ensembl" id="ENSMZET00005035821.1">
    <property type="protein sequence ID" value="ENSMZEP00005034608.1"/>
    <property type="gene ID" value="ENSMZEG00005025855.1"/>
</dbReference>
<dbReference type="SMART" id="SM00413">
    <property type="entry name" value="ETS"/>
    <property type="match status" value="1"/>
</dbReference>
<reference evidence="6" key="2">
    <citation type="submission" date="2025-09" db="UniProtKB">
        <authorList>
            <consortium name="Ensembl"/>
        </authorList>
    </citation>
    <scope>IDENTIFICATION</scope>
</reference>
<evidence type="ECO:0000256" key="2">
    <source>
        <dbReference type="ARBA" id="ARBA00023125"/>
    </source>
</evidence>
<dbReference type="Gene3D" id="1.10.10.10">
    <property type="entry name" value="Winged helix-like DNA-binding domain superfamily/Winged helix DNA-binding domain"/>
    <property type="match status" value="1"/>
</dbReference>
<evidence type="ECO:0000259" key="5">
    <source>
        <dbReference type="PROSITE" id="PS50061"/>
    </source>
</evidence>
<dbReference type="GO" id="GO:0000981">
    <property type="term" value="F:DNA-binding transcription factor activity, RNA polymerase II-specific"/>
    <property type="evidence" value="ECO:0007669"/>
    <property type="project" value="TreeGrafter"/>
</dbReference>
<dbReference type="InterPro" id="IPR000418">
    <property type="entry name" value="Ets_dom"/>
</dbReference>
<comment type="subcellular location">
    <subcellularLocation>
        <location evidence="3">Nucleus</location>
    </subcellularLocation>
</comment>
<dbReference type="PROSITE" id="PS00345">
    <property type="entry name" value="ETS_DOMAIN_1"/>
    <property type="match status" value="1"/>
</dbReference>
<evidence type="ECO:0000313" key="7">
    <source>
        <dbReference type="Proteomes" id="UP000265160"/>
    </source>
</evidence>